<name>A0A8X6I329_NEPPI</name>
<proteinExistence type="predicted"/>
<dbReference type="EMBL" id="BMAW01087367">
    <property type="protein sequence ID" value="GFS29323.1"/>
    <property type="molecule type" value="Genomic_DNA"/>
</dbReference>
<gene>
    <name evidence="1" type="ORF">NPIL_586201</name>
</gene>
<dbReference type="AlphaFoldDB" id="A0A8X6I329"/>
<reference evidence="1" key="1">
    <citation type="submission" date="2020-08" db="EMBL/GenBank/DDBJ databases">
        <title>Multicomponent nature underlies the extraordinary mechanical properties of spider dragline silk.</title>
        <authorList>
            <person name="Kono N."/>
            <person name="Nakamura H."/>
            <person name="Mori M."/>
            <person name="Yoshida Y."/>
            <person name="Ohtoshi R."/>
            <person name="Malay A.D."/>
            <person name="Moran D.A.P."/>
            <person name="Tomita M."/>
            <person name="Numata K."/>
            <person name="Arakawa K."/>
        </authorList>
    </citation>
    <scope>NUCLEOTIDE SEQUENCE</scope>
</reference>
<evidence type="ECO:0000313" key="2">
    <source>
        <dbReference type="Proteomes" id="UP000887013"/>
    </source>
</evidence>
<evidence type="ECO:0000313" key="1">
    <source>
        <dbReference type="EMBL" id="GFS29323.1"/>
    </source>
</evidence>
<sequence>MTRMRYSVVKVTAVQCISGKTKAYGFCVTADSLPERLQMAAAYASLSVERVILFTFPGTWMLRWTTRLPETQDLNHCDFWLWGFLKDCVYQRRVKEAEQNSSIVRHISLIA</sequence>
<accession>A0A8X6I329</accession>
<organism evidence="1 2">
    <name type="scientific">Nephila pilipes</name>
    <name type="common">Giant wood spider</name>
    <name type="synonym">Nephila maculata</name>
    <dbReference type="NCBI Taxonomy" id="299642"/>
    <lineage>
        <taxon>Eukaryota</taxon>
        <taxon>Metazoa</taxon>
        <taxon>Ecdysozoa</taxon>
        <taxon>Arthropoda</taxon>
        <taxon>Chelicerata</taxon>
        <taxon>Arachnida</taxon>
        <taxon>Araneae</taxon>
        <taxon>Araneomorphae</taxon>
        <taxon>Entelegynae</taxon>
        <taxon>Araneoidea</taxon>
        <taxon>Nephilidae</taxon>
        <taxon>Nephila</taxon>
    </lineage>
</organism>
<keyword evidence="2" id="KW-1185">Reference proteome</keyword>
<protein>
    <submittedName>
        <fullName evidence="1">Uncharacterized protein</fullName>
    </submittedName>
</protein>
<dbReference type="Proteomes" id="UP000887013">
    <property type="component" value="Unassembled WGS sequence"/>
</dbReference>
<comment type="caution">
    <text evidence="1">The sequence shown here is derived from an EMBL/GenBank/DDBJ whole genome shotgun (WGS) entry which is preliminary data.</text>
</comment>